<sequence>MRGAARRRSDPSLPEYPMPESSTSSRRRTWADVVAIVAGVAAIGLAMWPNLAADEGPTGVALGSGTLASFAAGGLAIAAVFMAQRSPGTARIPLALGGVLLLLSPFVFARSAGVVPTLQMVLGALMLVAAPFIGRLPDEPSELARDDPRPRL</sequence>
<gene>
    <name evidence="3" type="ORF">rosag_36320</name>
</gene>
<evidence type="ECO:0000313" key="4">
    <source>
        <dbReference type="Proteomes" id="UP001161325"/>
    </source>
</evidence>
<dbReference type="Proteomes" id="UP001161325">
    <property type="component" value="Unassembled WGS sequence"/>
</dbReference>
<dbReference type="EMBL" id="BRXS01000005">
    <property type="protein sequence ID" value="GLC27119.1"/>
    <property type="molecule type" value="Genomic_DNA"/>
</dbReference>
<dbReference type="AlphaFoldDB" id="A0AA37VFM6"/>
<feature type="transmembrane region" description="Helical" evidence="2">
    <location>
        <begin position="60"/>
        <end position="83"/>
    </location>
</feature>
<feature type="region of interest" description="Disordered" evidence="1">
    <location>
        <begin position="1"/>
        <end position="24"/>
    </location>
</feature>
<evidence type="ECO:0000256" key="2">
    <source>
        <dbReference type="SAM" id="Phobius"/>
    </source>
</evidence>
<evidence type="ECO:0000313" key="3">
    <source>
        <dbReference type="EMBL" id="GLC27119.1"/>
    </source>
</evidence>
<proteinExistence type="predicted"/>
<keyword evidence="2" id="KW-0472">Membrane</keyword>
<keyword evidence="2" id="KW-1133">Transmembrane helix</keyword>
<feature type="transmembrane region" description="Helical" evidence="2">
    <location>
        <begin position="90"/>
        <end position="108"/>
    </location>
</feature>
<accession>A0AA37VFM6</accession>
<keyword evidence="2" id="KW-0812">Transmembrane</keyword>
<keyword evidence="4" id="KW-1185">Reference proteome</keyword>
<protein>
    <submittedName>
        <fullName evidence="3">Uncharacterized protein</fullName>
    </submittedName>
</protein>
<evidence type="ECO:0000256" key="1">
    <source>
        <dbReference type="SAM" id="MobiDB-lite"/>
    </source>
</evidence>
<name>A0AA37VFM6_9BACT</name>
<reference evidence="3" key="1">
    <citation type="submission" date="2022-08" db="EMBL/GenBank/DDBJ databases">
        <title>Draft genome sequencing of Roseisolibacter agri AW1220.</title>
        <authorList>
            <person name="Tobiishi Y."/>
            <person name="Tonouchi A."/>
        </authorList>
    </citation>
    <scope>NUCLEOTIDE SEQUENCE</scope>
    <source>
        <strain evidence="3">AW1220</strain>
    </source>
</reference>
<organism evidence="3 4">
    <name type="scientific">Roseisolibacter agri</name>
    <dbReference type="NCBI Taxonomy" id="2014610"/>
    <lineage>
        <taxon>Bacteria</taxon>
        <taxon>Pseudomonadati</taxon>
        <taxon>Gemmatimonadota</taxon>
        <taxon>Gemmatimonadia</taxon>
        <taxon>Gemmatimonadales</taxon>
        <taxon>Gemmatimonadaceae</taxon>
        <taxon>Roseisolibacter</taxon>
    </lineage>
</organism>
<feature type="transmembrane region" description="Helical" evidence="2">
    <location>
        <begin position="30"/>
        <end position="48"/>
    </location>
</feature>
<comment type="caution">
    <text evidence="3">The sequence shown here is derived from an EMBL/GenBank/DDBJ whole genome shotgun (WGS) entry which is preliminary data.</text>
</comment>
<feature type="transmembrane region" description="Helical" evidence="2">
    <location>
        <begin position="114"/>
        <end position="133"/>
    </location>
</feature>